<sequence>MNGRFCDEERQDMYQQAVACGERYAQACQEQYGTIPMEELAEKLGLDLVFQDRPQSSSRIVFADFQEPGTIHVYEDGLEKGEALLAQPDVKNAFGCDVDIASVLIAHELFHVLELRDPAIWTRTHSVVLWKAGWFTNRSPVAVLSEIAAMAFAKRMTGLPFSPYVLDAFLVYGYSESASSALYEEMSQAAQPPASGFKPQA</sequence>
<keyword evidence="2" id="KW-1185">Reference proteome</keyword>
<protein>
    <submittedName>
        <fullName evidence="1">Uncharacterized protein</fullName>
    </submittedName>
</protein>
<reference evidence="1" key="1">
    <citation type="submission" date="2019-04" db="EMBL/GenBank/DDBJ databases">
        <title>Microbes associate with the intestines of laboratory mice.</title>
        <authorList>
            <person name="Navarre W."/>
            <person name="Wong E."/>
            <person name="Huang K."/>
            <person name="Tropini C."/>
            <person name="Ng K."/>
            <person name="Yu B."/>
        </authorList>
    </citation>
    <scope>NUCLEOTIDE SEQUENCE</scope>
    <source>
        <strain evidence="1">NM09_H32</strain>
    </source>
</reference>
<evidence type="ECO:0000313" key="1">
    <source>
        <dbReference type="EMBL" id="TGY66092.1"/>
    </source>
</evidence>
<gene>
    <name evidence="1" type="ORF">E5336_05365</name>
</gene>
<accession>A0AC61R7V0</accession>
<evidence type="ECO:0000313" key="2">
    <source>
        <dbReference type="Proteomes" id="UP000308836"/>
    </source>
</evidence>
<dbReference type="EMBL" id="SRYG01000009">
    <property type="protein sequence ID" value="TGY66092.1"/>
    <property type="molecule type" value="Genomic_DNA"/>
</dbReference>
<organism evidence="1 2">
    <name type="scientific">Dubosiella muris</name>
    <dbReference type="NCBI Taxonomy" id="3038133"/>
    <lineage>
        <taxon>Bacteria</taxon>
        <taxon>Bacillati</taxon>
        <taxon>Bacillota</taxon>
        <taxon>Erysipelotrichia</taxon>
        <taxon>Erysipelotrichales</taxon>
        <taxon>Erysipelotrichaceae</taxon>
        <taxon>Dubosiella</taxon>
    </lineage>
</organism>
<name>A0AC61R7V0_9FIRM</name>
<proteinExistence type="predicted"/>
<comment type="caution">
    <text evidence="1">The sequence shown here is derived from an EMBL/GenBank/DDBJ whole genome shotgun (WGS) entry which is preliminary data.</text>
</comment>
<dbReference type="Proteomes" id="UP000308836">
    <property type="component" value="Unassembled WGS sequence"/>
</dbReference>